<reference evidence="7 8" key="1">
    <citation type="journal article" date="2009" name="Environ. Microbiol.">
        <title>Genome sequence of Desulfobacterium autotrophicum HRM2, a marine sulfate reducer oxidizing organic carbon completely to carbon dioxide.</title>
        <authorList>
            <person name="Strittmatter A.W."/>
            <person name="Liesegang H."/>
            <person name="Rabus R."/>
            <person name="Decker I."/>
            <person name="Amann J."/>
            <person name="Andres S."/>
            <person name="Henne A."/>
            <person name="Fricke W.F."/>
            <person name="Martinez-Arias R."/>
            <person name="Bartels D."/>
            <person name="Goesmann A."/>
            <person name="Krause L."/>
            <person name="Puehler A."/>
            <person name="Klenk H.P."/>
            <person name="Richter M."/>
            <person name="Schuler M."/>
            <person name="Gloeckner F.O."/>
            <person name="Meyerdierks A."/>
            <person name="Gottschalk G."/>
            <person name="Amann R."/>
        </authorList>
    </citation>
    <scope>NUCLEOTIDE SEQUENCE [LARGE SCALE GENOMIC DNA]</scope>
    <source>
        <strain evidence="8">ATCC 43914 / DSM 3382 / HRM2</strain>
    </source>
</reference>
<evidence type="ECO:0000259" key="6">
    <source>
        <dbReference type="Pfam" id="PF01794"/>
    </source>
</evidence>
<feature type="domain" description="Ferric oxidoreductase" evidence="6">
    <location>
        <begin position="59"/>
        <end position="169"/>
    </location>
</feature>
<gene>
    <name evidence="7" type="ordered locus">HRM2_10360</name>
</gene>
<dbReference type="KEGG" id="dat:HRM2_10360"/>
<evidence type="ECO:0000256" key="1">
    <source>
        <dbReference type="ARBA" id="ARBA00004141"/>
    </source>
</evidence>
<accession>C0QL62</accession>
<dbReference type="EMBL" id="CP001087">
    <property type="protein sequence ID" value="ACN14148.1"/>
    <property type="molecule type" value="Genomic_DNA"/>
</dbReference>
<dbReference type="HOGENOM" id="CLU_1275958_0_0_7"/>
<dbReference type="OrthoDB" id="9786134at2"/>
<evidence type="ECO:0000256" key="4">
    <source>
        <dbReference type="ARBA" id="ARBA00023136"/>
    </source>
</evidence>
<evidence type="ECO:0000256" key="5">
    <source>
        <dbReference type="SAM" id="Phobius"/>
    </source>
</evidence>
<dbReference type="GO" id="GO:0016020">
    <property type="term" value="C:membrane"/>
    <property type="evidence" value="ECO:0007669"/>
    <property type="project" value="UniProtKB-SubCell"/>
</dbReference>
<evidence type="ECO:0000256" key="3">
    <source>
        <dbReference type="ARBA" id="ARBA00022989"/>
    </source>
</evidence>
<feature type="transmembrane region" description="Helical" evidence="5">
    <location>
        <begin position="12"/>
        <end position="37"/>
    </location>
</feature>
<feature type="transmembrane region" description="Helical" evidence="5">
    <location>
        <begin position="126"/>
        <end position="150"/>
    </location>
</feature>
<dbReference type="AlphaFoldDB" id="C0QL62"/>
<dbReference type="eggNOG" id="COG4097">
    <property type="taxonomic scope" value="Bacteria"/>
</dbReference>
<feature type="transmembrane region" description="Helical" evidence="5">
    <location>
        <begin position="99"/>
        <end position="120"/>
    </location>
</feature>
<dbReference type="InterPro" id="IPR013130">
    <property type="entry name" value="Fe3_Rdtase_TM_dom"/>
</dbReference>
<comment type="subcellular location">
    <subcellularLocation>
        <location evidence="1">Membrane</location>
        <topology evidence="1">Multi-pass membrane protein</topology>
    </subcellularLocation>
</comment>
<dbReference type="RefSeq" id="WP_015902937.1">
    <property type="nucleotide sequence ID" value="NC_012108.1"/>
</dbReference>
<keyword evidence="3 5" id="KW-1133">Transmembrane helix</keyword>
<dbReference type="Pfam" id="PF01794">
    <property type="entry name" value="Ferric_reduct"/>
    <property type="match status" value="1"/>
</dbReference>
<dbReference type="STRING" id="177437.HRM2_10360"/>
<evidence type="ECO:0000313" key="7">
    <source>
        <dbReference type="EMBL" id="ACN14148.1"/>
    </source>
</evidence>
<feature type="transmembrane region" description="Helical" evidence="5">
    <location>
        <begin position="162"/>
        <end position="180"/>
    </location>
</feature>
<organism evidence="7 8">
    <name type="scientific">Desulforapulum autotrophicum (strain ATCC 43914 / DSM 3382 / VKM B-1955 / HRM2)</name>
    <name type="common">Desulfobacterium autotrophicum</name>
    <dbReference type="NCBI Taxonomy" id="177437"/>
    <lineage>
        <taxon>Bacteria</taxon>
        <taxon>Pseudomonadati</taxon>
        <taxon>Thermodesulfobacteriota</taxon>
        <taxon>Desulfobacteria</taxon>
        <taxon>Desulfobacterales</taxon>
        <taxon>Desulfobacteraceae</taxon>
        <taxon>Desulforapulum</taxon>
    </lineage>
</organism>
<dbReference type="Proteomes" id="UP000000442">
    <property type="component" value="Chromosome"/>
</dbReference>
<feature type="transmembrane region" description="Helical" evidence="5">
    <location>
        <begin position="192"/>
        <end position="210"/>
    </location>
</feature>
<keyword evidence="8" id="KW-1185">Reference proteome</keyword>
<feature type="transmembrane region" description="Helical" evidence="5">
    <location>
        <begin position="57"/>
        <end position="79"/>
    </location>
</feature>
<keyword evidence="4 5" id="KW-0472">Membrane</keyword>
<keyword evidence="2 5" id="KW-0812">Transmembrane</keyword>
<sequence>MKKLPPFKKSTRILLQGVVLGGGILLIVAAATIPFLFESSSLYYKLGVDGIMLRSGKMLGLLAAMLILFQVIPVSRFVVLERIFSLKHLYSFHKTSGKIILGLGLLHLFFIVAAENFTFFPLEKRYWPELVGVVVLLLVVGVGGMSVWQSRLGLSWNSWQRLHRWMTPLIETLLLVHILFVSESFDSGIPRVALFSASGGAMLLFLRIYYRRIFNK</sequence>
<proteinExistence type="predicted"/>
<evidence type="ECO:0000256" key="2">
    <source>
        <dbReference type="ARBA" id="ARBA00022692"/>
    </source>
</evidence>
<evidence type="ECO:0000313" key="8">
    <source>
        <dbReference type="Proteomes" id="UP000000442"/>
    </source>
</evidence>
<protein>
    <recommendedName>
        <fullName evidence="6">Ferric oxidoreductase domain-containing protein</fullName>
    </recommendedName>
</protein>
<name>C0QL62_DESAH</name>